<reference evidence="2 3" key="1">
    <citation type="submission" date="2020-08" db="EMBL/GenBank/DDBJ databases">
        <title>Sequencing the genomes of 1000 actinobacteria strains.</title>
        <authorList>
            <person name="Klenk H.-P."/>
        </authorList>
    </citation>
    <scope>NUCLEOTIDE SEQUENCE [LARGE SCALE GENOMIC DNA]</scope>
    <source>
        <strain evidence="2 3">DSM 44551</strain>
    </source>
</reference>
<evidence type="ECO:0000313" key="2">
    <source>
        <dbReference type="EMBL" id="MBB5433033.1"/>
    </source>
</evidence>
<accession>A0A7W8QM78</accession>
<dbReference type="Proteomes" id="UP000572635">
    <property type="component" value="Unassembled WGS sequence"/>
</dbReference>
<dbReference type="EMBL" id="JACHDB010000001">
    <property type="protein sequence ID" value="MBB5433033.1"/>
    <property type="molecule type" value="Genomic_DNA"/>
</dbReference>
<evidence type="ECO:0000256" key="1">
    <source>
        <dbReference type="SAM" id="MobiDB-lite"/>
    </source>
</evidence>
<proteinExistence type="predicted"/>
<organism evidence="2 3">
    <name type="scientific">Nocardiopsis composta</name>
    <dbReference type="NCBI Taxonomy" id="157465"/>
    <lineage>
        <taxon>Bacteria</taxon>
        <taxon>Bacillati</taxon>
        <taxon>Actinomycetota</taxon>
        <taxon>Actinomycetes</taxon>
        <taxon>Streptosporangiales</taxon>
        <taxon>Nocardiopsidaceae</taxon>
        <taxon>Nocardiopsis</taxon>
    </lineage>
</organism>
<keyword evidence="3" id="KW-1185">Reference proteome</keyword>
<gene>
    <name evidence="2" type="ORF">HDA36_003117</name>
</gene>
<comment type="caution">
    <text evidence="2">The sequence shown here is derived from an EMBL/GenBank/DDBJ whole genome shotgun (WGS) entry which is preliminary data.</text>
</comment>
<feature type="region of interest" description="Disordered" evidence="1">
    <location>
        <begin position="1"/>
        <end position="39"/>
    </location>
</feature>
<sequence length="57" mass="6025">MHDPIEPGAGQARDREEVSELASADARGEVVWHTSAPAPADRTELLAGLNHDLGLHG</sequence>
<evidence type="ECO:0000313" key="3">
    <source>
        <dbReference type="Proteomes" id="UP000572635"/>
    </source>
</evidence>
<name>A0A7W8QM78_9ACTN</name>
<dbReference type="AlphaFoldDB" id="A0A7W8QM78"/>
<dbReference type="RefSeq" id="WP_184392507.1">
    <property type="nucleotide sequence ID" value="NZ_BAAAJD010000045.1"/>
</dbReference>
<protein>
    <submittedName>
        <fullName evidence="2">Uncharacterized protein</fullName>
    </submittedName>
</protein>